<gene>
    <name evidence="1" type="ORF">ACFW88_29175</name>
</gene>
<sequence>MIGNLFTVADPAPAALRVALADLLALSESAVDVADADGAQEGRNWEAPVLCTYRRLPPGDLLLELDVTVEERTAGRLTEGSLARGLAVRTGGSVLHPSAVELPSAYWVATVDGRSVRCRLEAVDRDEDTAYRVDAVEEPVADLPGAKIETLPEILDRERIETPVADAFLAGYPTGTTATVQGRVHYALRVWERLVRRMESDWSPSGRYRQDLFGRDLEARDDLASAAGRVGAPYAEGLCSAVAQLDAVYREYTDENADCGRGGTAEGWWWRRCPRRVPW</sequence>
<accession>A0ABW6HD52</accession>
<dbReference type="EMBL" id="JBHYTS010000062">
    <property type="protein sequence ID" value="MFE1754570.1"/>
    <property type="molecule type" value="Genomic_DNA"/>
</dbReference>
<name>A0ABW6HD52_9ACTN</name>
<organism evidence="1 2">
    <name type="scientific">Streptomyces anandii</name>
    <dbReference type="NCBI Taxonomy" id="285454"/>
    <lineage>
        <taxon>Bacteria</taxon>
        <taxon>Bacillati</taxon>
        <taxon>Actinomycetota</taxon>
        <taxon>Actinomycetes</taxon>
        <taxon>Kitasatosporales</taxon>
        <taxon>Streptomycetaceae</taxon>
        <taxon>Streptomyces</taxon>
    </lineage>
</organism>
<proteinExistence type="predicted"/>
<dbReference type="Proteomes" id="UP001599756">
    <property type="component" value="Unassembled WGS sequence"/>
</dbReference>
<dbReference type="RefSeq" id="WP_381842836.1">
    <property type="nucleotide sequence ID" value="NZ_JBHYTS010000062.1"/>
</dbReference>
<evidence type="ECO:0000313" key="2">
    <source>
        <dbReference type="Proteomes" id="UP001599756"/>
    </source>
</evidence>
<reference evidence="1 2" key="1">
    <citation type="submission" date="2024-09" db="EMBL/GenBank/DDBJ databases">
        <title>The Natural Products Discovery Center: Release of the First 8490 Sequenced Strains for Exploring Actinobacteria Biosynthetic Diversity.</title>
        <authorList>
            <person name="Kalkreuter E."/>
            <person name="Kautsar S.A."/>
            <person name="Yang D."/>
            <person name="Bader C.D."/>
            <person name="Teijaro C.N."/>
            <person name="Fluegel L."/>
            <person name="Davis C.M."/>
            <person name="Simpson J.R."/>
            <person name="Lauterbach L."/>
            <person name="Steele A.D."/>
            <person name="Gui C."/>
            <person name="Meng S."/>
            <person name="Li G."/>
            <person name="Viehrig K."/>
            <person name="Ye F."/>
            <person name="Su P."/>
            <person name="Kiefer A.F."/>
            <person name="Nichols A."/>
            <person name="Cepeda A.J."/>
            <person name="Yan W."/>
            <person name="Fan B."/>
            <person name="Jiang Y."/>
            <person name="Adhikari A."/>
            <person name="Zheng C.-J."/>
            <person name="Schuster L."/>
            <person name="Cowan T.M."/>
            <person name="Smanski M.J."/>
            <person name="Chevrette M.G."/>
            <person name="De Carvalho L.P.S."/>
            <person name="Shen B."/>
        </authorList>
    </citation>
    <scope>NUCLEOTIDE SEQUENCE [LARGE SCALE GENOMIC DNA]</scope>
    <source>
        <strain evidence="1 2">NPDC059500</strain>
    </source>
</reference>
<comment type="caution">
    <text evidence="1">The sequence shown here is derived from an EMBL/GenBank/DDBJ whole genome shotgun (WGS) entry which is preliminary data.</text>
</comment>
<protein>
    <submittedName>
        <fullName evidence="1">Uncharacterized protein</fullName>
    </submittedName>
</protein>
<keyword evidence="2" id="KW-1185">Reference proteome</keyword>
<evidence type="ECO:0000313" key="1">
    <source>
        <dbReference type="EMBL" id="MFE1754570.1"/>
    </source>
</evidence>